<keyword evidence="4" id="KW-1185">Reference proteome</keyword>
<dbReference type="InterPro" id="IPR033704">
    <property type="entry name" value="dUTPase_trimeric"/>
</dbReference>
<dbReference type="OrthoDB" id="18507at10239"/>
<evidence type="ECO:0000313" key="4">
    <source>
        <dbReference type="Proteomes" id="UP000002421"/>
    </source>
</evidence>
<keyword evidence="1" id="KW-0378">Hydrolase</keyword>
<evidence type="ECO:0000313" key="3">
    <source>
        <dbReference type="EMBL" id="ABY63156.1"/>
    </source>
</evidence>
<dbReference type="InterPro" id="IPR011962">
    <property type="entry name" value="dCTP_deaminase"/>
</dbReference>
<dbReference type="GO" id="GO:0006229">
    <property type="term" value="P:dUTP biosynthetic process"/>
    <property type="evidence" value="ECO:0007669"/>
    <property type="project" value="InterPro"/>
</dbReference>
<name>B3FJJ1_BP201</name>
<organism evidence="3 4">
    <name type="scientific">Pseudomonas phage 201phi2-1</name>
    <name type="common">Pseudomonas chlororaphis phage 201phi2-1</name>
    <dbReference type="NCBI Taxonomy" id="198110"/>
    <lineage>
        <taxon>Viruses</taxon>
        <taxon>Duplodnaviria</taxon>
        <taxon>Heunggongvirae</taxon>
        <taxon>Uroviricota</taxon>
        <taxon>Caudoviricetes</taxon>
        <taxon>Chimalliviridae</taxon>
        <taxon>Serwervirus</taxon>
        <taxon>Serwervirus 201phi21</taxon>
    </lineage>
</organism>
<gene>
    <name evidence="3" type="ORF">201phi2-1p331</name>
</gene>
<accession>B3FJJ1</accession>
<dbReference type="GO" id="GO:0008829">
    <property type="term" value="F:dCTP deaminase activity"/>
    <property type="evidence" value="ECO:0007669"/>
    <property type="project" value="InterPro"/>
</dbReference>
<dbReference type="CDD" id="cd07557">
    <property type="entry name" value="trimeric_dUTPase"/>
    <property type="match status" value="1"/>
</dbReference>
<organismHost>
    <name type="scientific">Pseudomonas chlororaphis</name>
    <dbReference type="NCBI Taxonomy" id="587753"/>
</organismHost>
<dbReference type="RefSeq" id="YP_001957052.1">
    <property type="nucleotide sequence ID" value="NC_010821.1"/>
</dbReference>
<protein>
    <submittedName>
        <fullName evidence="3">Putative deoxycytidine deaminase</fullName>
    </submittedName>
</protein>
<dbReference type="SUPFAM" id="SSF51283">
    <property type="entry name" value="dUTPase-like"/>
    <property type="match status" value="1"/>
</dbReference>
<dbReference type="InterPro" id="IPR036157">
    <property type="entry name" value="dUTPase-like_sf"/>
</dbReference>
<dbReference type="PANTHER" id="PTHR42680">
    <property type="entry name" value="DCTP DEAMINASE"/>
    <property type="match status" value="1"/>
</dbReference>
<dbReference type="EMBL" id="EU197055">
    <property type="protein sequence ID" value="ABY63156.1"/>
    <property type="molecule type" value="Genomic_DNA"/>
</dbReference>
<proteinExistence type="predicted"/>
<evidence type="ECO:0000256" key="2">
    <source>
        <dbReference type="ARBA" id="ARBA00023080"/>
    </source>
</evidence>
<dbReference type="Gene3D" id="2.70.40.10">
    <property type="match status" value="1"/>
</dbReference>
<evidence type="ECO:0000256" key="1">
    <source>
        <dbReference type="ARBA" id="ARBA00022801"/>
    </source>
</evidence>
<dbReference type="KEGG" id="vg:6372660"/>
<sequence>MTILADWQIHTLCTGDKPMITPFHAEKMRYIGDGIRVPSFGLSSYGYDISISDKGLKLFTDVHCIEVDPRNIDPRIYIEPVIKYANDGAPYVSLPPNGFLLGHTLEWFDMPNNVLGNCLGKSTYARGAVSVIVTPLEPDWSGNLVVEVVNNCNLPVRVYLNCGIAQVLFFQGEPCDSGYGDGKYQGQKGTQDAIA</sequence>
<dbReference type="PANTHER" id="PTHR42680:SF3">
    <property type="entry name" value="DCTP DEAMINASE"/>
    <property type="match status" value="1"/>
</dbReference>
<dbReference type="Proteomes" id="UP000002421">
    <property type="component" value="Segment"/>
</dbReference>
<dbReference type="NCBIfam" id="TIGR02274">
    <property type="entry name" value="dCTP_deam"/>
    <property type="match status" value="1"/>
</dbReference>
<keyword evidence="2" id="KW-0546">Nucleotide metabolism</keyword>
<dbReference type="Pfam" id="PF22769">
    <property type="entry name" value="DCD"/>
    <property type="match status" value="1"/>
</dbReference>
<reference evidence="3 4" key="1">
    <citation type="journal article" date="2008" name="Virology">
        <title>Characterization of Pseudomonas chlororaphis myovirus 201varphi2-1 via genomic sequencing, mass spectrometry, and electron microscopy.</title>
        <authorList>
            <person name="Thomas J.A."/>
            <person name="Rolando M.R."/>
            <person name="Carroll C.A."/>
            <person name="Shen P.S."/>
            <person name="Belnap D.M."/>
            <person name="Weintraub S.T."/>
            <person name="Serwer P."/>
            <person name="Hardies S.C."/>
        </authorList>
    </citation>
    <scope>NUCLEOTIDE SEQUENCE</scope>
</reference>